<dbReference type="SUPFAM" id="SSF88798">
    <property type="entry name" value="N-terminal, heterodimerisation domain of RBP7 (RpoE)"/>
    <property type="match status" value="1"/>
</dbReference>
<name>F0VAQ7_NEOCL</name>
<dbReference type="InterPro" id="IPR005576">
    <property type="entry name" value="Rpb7-like_N"/>
</dbReference>
<dbReference type="PANTHER" id="PTHR12709">
    <property type="entry name" value="DNA-DIRECTED RNA POLYMERASE II, III"/>
    <property type="match status" value="1"/>
</dbReference>
<evidence type="ECO:0000256" key="2">
    <source>
        <dbReference type="ARBA" id="ARBA00009307"/>
    </source>
</evidence>
<dbReference type="OrthoDB" id="10256606at2759"/>
<evidence type="ECO:0000259" key="7">
    <source>
        <dbReference type="Pfam" id="PF08292"/>
    </source>
</evidence>
<feature type="domain" description="RNA polymerase Rpb7-like N-terminal" evidence="6">
    <location>
        <begin position="9"/>
        <end position="64"/>
    </location>
</feature>
<dbReference type="SUPFAM" id="SSF50249">
    <property type="entry name" value="Nucleic acid-binding proteins"/>
    <property type="match status" value="1"/>
</dbReference>
<evidence type="ECO:0000313" key="10">
    <source>
        <dbReference type="Proteomes" id="UP000007494"/>
    </source>
</evidence>
<accession>F0VAQ7</accession>
<evidence type="ECO:0000259" key="6">
    <source>
        <dbReference type="Pfam" id="PF03876"/>
    </source>
</evidence>
<keyword evidence="4" id="KW-0804">Transcription</keyword>
<dbReference type="EMBL" id="LN714484">
    <property type="protein sequence ID" value="CEL68630.1"/>
    <property type="molecule type" value="Genomic_DNA"/>
</dbReference>
<evidence type="ECO:0000313" key="9">
    <source>
        <dbReference type="EMBL" id="CEL68630.1"/>
    </source>
</evidence>
<dbReference type="InterPro" id="IPR013238">
    <property type="entry name" value="RNA_pol_III_Rbc25"/>
</dbReference>
<evidence type="ECO:0000256" key="3">
    <source>
        <dbReference type="ARBA" id="ARBA00022478"/>
    </source>
</evidence>
<keyword evidence="3 9" id="KW-0240">DNA-directed RNA polymerase</keyword>
<dbReference type="Pfam" id="PF03876">
    <property type="entry name" value="SHS2_Rpb7-N"/>
    <property type="match status" value="1"/>
</dbReference>
<dbReference type="InParanoid" id="F0VAQ7"/>
<sequence length="200" mass="22413">MFVISLLQDAVSVLPEDQMKNQEEVLRRAIEEKYLNKVVANCGLAVAFYELRRIQSATIRSGDGSARYKVEFALVFFRPFQGEILEGTLMHSDTQGLRISLGFFQDVYVPAAALREPRGFNPASERWWWGFEDHELEYGPLQQAIRFRVQEIRFDQSLAEGGGGAGTPELVVGGERAGVAPMVVLGAVDEDGLGMKVWWQ</sequence>
<organism evidence="8 10">
    <name type="scientific">Neospora caninum (strain Liverpool)</name>
    <dbReference type="NCBI Taxonomy" id="572307"/>
    <lineage>
        <taxon>Eukaryota</taxon>
        <taxon>Sar</taxon>
        <taxon>Alveolata</taxon>
        <taxon>Apicomplexa</taxon>
        <taxon>Conoidasida</taxon>
        <taxon>Coccidia</taxon>
        <taxon>Eucoccidiorida</taxon>
        <taxon>Eimeriorina</taxon>
        <taxon>Sarcocystidae</taxon>
        <taxon>Neospora</taxon>
    </lineage>
</organism>
<reference evidence="8" key="1">
    <citation type="submission" date="2011-02" db="EMBL/GenBank/DDBJ databases">
        <authorList>
            <person name="Aslett M."/>
        </authorList>
    </citation>
    <scope>NUCLEOTIDE SEQUENCE</scope>
    <source>
        <strain evidence="8">Liverpool</strain>
    </source>
</reference>
<dbReference type="FunCoup" id="F0VAQ7">
    <property type="interactions" value="370"/>
</dbReference>
<keyword evidence="5" id="KW-0539">Nucleus</keyword>
<gene>
    <name evidence="9" type="ORF">BN1204_043800</name>
    <name evidence="8" type="ORF">NCLIV_043800</name>
</gene>
<evidence type="ECO:0000256" key="5">
    <source>
        <dbReference type="ARBA" id="ARBA00023242"/>
    </source>
</evidence>
<proteinExistence type="inferred from homology"/>
<dbReference type="Proteomes" id="UP000007494">
    <property type="component" value="Chromosome IX"/>
</dbReference>
<dbReference type="InterPro" id="IPR036898">
    <property type="entry name" value="RNA_pol_Rpb7-like_N_sf"/>
</dbReference>
<keyword evidence="10" id="KW-1185">Reference proteome</keyword>
<dbReference type="InterPro" id="IPR012340">
    <property type="entry name" value="NA-bd_OB-fold"/>
</dbReference>
<dbReference type="eggNOG" id="KOG3297">
    <property type="taxonomic scope" value="Eukaryota"/>
</dbReference>
<protein>
    <submittedName>
        <fullName evidence="9">DNA-directed RNA polymerase III subunit rpc8</fullName>
    </submittedName>
</protein>
<dbReference type="Gene3D" id="2.40.50.140">
    <property type="entry name" value="Nucleic acid-binding proteins"/>
    <property type="match status" value="1"/>
</dbReference>
<dbReference type="PANTHER" id="PTHR12709:SF1">
    <property type="entry name" value="DNA-DIRECTED RNA POLYMERASE III SUBUNIT RPC8"/>
    <property type="match status" value="1"/>
</dbReference>
<evidence type="ECO:0000313" key="8">
    <source>
        <dbReference type="EMBL" id="CBZ51315.1"/>
    </source>
</evidence>
<dbReference type="InterPro" id="IPR045113">
    <property type="entry name" value="Rpb7-like"/>
</dbReference>
<comment type="similarity">
    <text evidence="2">Belongs to the eukaryotic RPB7/RPC8 RNA polymerase subunit family.</text>
</comment>
<dbReference type="GeneID" id="13440301"/>
<evidence type="ECO:0000256" key="1">
    <source>
        <dbReference type="ARBA" id="ARBA00004123"/>
    </source>
</evidence>
<dbReference type="VEuPathDB" id="ToxoDB:NCLIV_043800"/>
<dbReference type="Pfam" id="PF08292">
    <property type="entry name" value="RNA_pol_Rbc25"/>
    <property type="match status" value="1"/>
</dbReference>
<dbReference type="AlphaFoldDB" id="F0VAQ7"/>
<dbReference type="EMBL" id="FR823385">
    <property type="protein sequence ID" value="CBZ51315.1"/>
    <property type="molecule type" value="Genomic_DNA"/>
</dbReference>
<evidence type="ECO:0000256" key="4">
    <source>
        <dbReference type="ARBA" id="ARBA00023163"/>
    </source>
</evidence>
<reference evidence="9" key="4">
    <citation type="journal article" date="2015" name="PLoS ONE">
        <title>Comprehensive Evaluation of Toxoplasma gondii VEG and Neospora caninum LIV Genomes with Tachyzoite Stage Transcriptome and Proteome Defines Novel Transcript Features.</title>
        <authorList>
            <person name="Ramaprasad A."/>
            <person name="Mourier T."/>
            <person name="Naeem R."/>
            <person name="Malas T.B."/>
            <person name="Moussa E."/>
            <person name="Panigrahi A."/>
            <person name="Vermont S.J."/>
            <person name="Otto T.D."/>
            <person name="Wastling J."/>
            <person name="Pain A."/>
        </authorList>
    </citation>
    <scope>NUCLEOTIDE SEQUENCE</scope>
    <source>
        <strain evidence="9">Liverpool</strain>
    </source>
</reference>
<dbReference type="GO" id="GO:0006384">
    <property type="term" value="P:transcription initiation at RNA polymerase III promoter"/>
    <property type="evidence" value="ECO:0007669"/>
    <property type="project" value="TreeGrafter"/>
</dbReference>
<reference evidence="10" key="3">
    <citation type="journal article" date="2012" name="PLoS Pathog.">
        <title>Comparative genomics of the apicomplexan parasites Toxoplasma gondii and Neospora caninum: Coccidia differing in host range and transmission strategy.</title>
        <authorList>
            <person name="Reid A.J."/>
            <person name="Vermont S.J."/>
            <person name="Cotton J.A."/>
            <person name="Harris D."/>
            <person name="Hill-Cawthorne G.A."/>
            <person name="Konen-Waisman S."/>
            <person name="Latham S.M."/>
            <person name="Mourier T."/>
            <person name="Norton R."/>
            <person name="Quail M.A."/>
            <person name="Sanders M."/>
            <person name="Shanmugam D."/>
            <person name="Sohal A."/>
            <person name="Wasmuth J.D."/>
            <person name="Brunk B."/>
            <person name="Grigg M.E."/>
            <person name="Howard J.C."/>
            <person name="Parkinson J."/>
            <person name="Roos D.S."/>
            <person name="Trees A.J."/>
            <person name="Berriman M."/>
            <person name="Pain A."/>
            <person name="Wastling J.M."/>
        </authorList>
    </citation>
    <scope>NUCLEOTIDE SEQUENCE [LARGE SCALE GENOMIC DNA]</scope>
    <source>
        <strain evidence="10">Liverpool</strain>
    </source>
</reference>
<dbReference type="OMA" id="LGPTLWW"/>
<dbReference type="GO" id="GO:0005666">
    <property type="term" value="C:RNA polymerase III complex"/>
    <property type="evidence" value="ECO:0007669"/>
    <property type="project" value="TreeGrafter"/>
</dbReference>
<reference evidence="8" key="2">
    <citation type="submission" date="2011-03" db="EMBL/GenBank/DDBJ databases">
        <title>Comparative genomics and transcriptomics of Neospora caninum and Toxoplasma gondii.</title>
        <authorList>
            <person name="Reid A.J."/>
            <person name="Sohal A."/>
            <person name="Harris D."/>
            <person name="Quail M."/>
            <person name="Sanders M."/>
            <person name="Berriman M."/>
            <person name="Wastling J.M."/>
            <person name="Pain A."/>
        </authorList>
    </citation>
    <scope>NUCLEOTIDE SEQUENCE</scope>
    <source>
        <strain evidence="8">Liverpool</strain>
    </source>
</reference>
<comment type="subcellular location">
    <subcellularLocation>
        <location evidence="1">Nucleus</location>
    </subcellularLocation>
</comment>
<feature type="domain" description="RNA polymerase III subunit Rpc25" evidence="7">
    <location>
        <begin position="83"/>
        <end position="199"/>
    </location>
</feature>
<dbReference type="RefSeq" id="XP_003881348.1">
    <property type="nucleotide sequence ID" value="XM_003881299.1"/>
</dbReference>
<dbReference type="Gene3D" id="3.30.1490.120">
    <property type="entry name" value="RNA polymerase Rpb7-like, N-terminal domain"/>
    <property type="match status" value="1"/>
</dbReference>